<sequence length="152" mass="17387">MNEPTKSEKRLISSARKYLEPAKTVDEQIKSIAKEIEQLRCNITSISAIDYSKDKVSGGGVPCGLENSVARFIDTEKEQRRRIDELSEYKCDVINTINSLTEEIGGTMLRYEYLLGMSAKQAHSVFENQFNERQAMRYKEKALIEIGRLKCQ</sequence>
<reference evidence="1" key="1">
    <citation type="journal article" date="2021" name="Proc. Natl. Acad. Sci. U.S.A.">
        <title>A Catalog of Tens of Thousands of Viruses from Human Metagenomes Reveals Hidden Associations with Chronic Diseases.</title>
        <authorList>
            <person name="Tisza M.J."/>
            <person name="Buck C.B."/>
        </authorList>
    </citation>
    <scope>NUCLEOTIDE SEQUENCE</scope>
    <source>
        <strain evidence="1">Ct0dB2</strain>
    </source>
</reference>
<protein>
    <recommendedName>
        <fullName evidence="2">DUF1492 domain-containing protein</fullName>
    </recommendedName>
</protein>
<proteinExistence type="predicted"/>
<name>A0A8S5N847_9CAUD</name>
<evidence type="ECO:0008006" key="2">
    <source>
        <dbReference type="Google" id="ProtNLM"/>
    </source>
</evidence>
<accession>A0A8S5N847</accession>
<dbReference type="EMBL" id="BK015095">
    <property type="protein sequence ID" value="DAD90841.1"/>
    <property type="molecule type" value="Genomic_DNA"/>
</dbReference>
<organism evidence="1">
    <name type="scientific">Podoviridae sp. ct0dB2</name>
    <dbReference type="NCBI Taxonomy" id="2826535"/>
    <lineage>
        <taxon>Viruses</taxon>
        <taxon>Duplodnaviria</taxon>
        <taxon>Heunggongvirae</taxon>
        <taxon>Uroviricota</taxon>
        <taxon>Caudoviricetes</taxon>
    </lineage>
</organism>
<evidence type="ECO:0000313" key="1">
    <source>
        <dbReference type="EMBL" id="DAD90841.1"/>
    </source>
</evidence>